<dbReference type="SUPFAM" id="SSF55486">
    <property type="entry name" value="Metalloproteases ('zincins'), catalytic domain"/>
    <property type="match status" value="1"/>
</dbReference>
<keyword evidence="1" id="KW-0732">Signal</keyword>
<feature type="chain" id="PRO_5040494125" evidence="1">
    <location>
        <begin position="22"/>
        <end position="365"/>
    </location>
</feature>
<accession>A0A9Q8UUM2</accession>
<proteinExistence type="predicted"/>
<feature type="signal peptide" evidence="1">
    <location>
        <begin position="1"/>
        <end position="21"/>
    </location>
</feature>
<dbReference type="RefSeq" id="XP_047767429.1">
    <property type="nucleotide sequence ID" value="XM_047911497.1"/>
</dbReference>
<dbReference type="Gene3D" id="3.40.390.10">
    <property type="entry name" value="Collagenase (Catalytic Domain)"/>
    <property type="match status" value="1"/>
</dbReference>
<dbReference type="GO" id="GO:0008237">
    <property type="term" value="F:metallopeptidase activity"/>
    <property type="evidence" value="ECO:0007669"/>
    <property type="project" value="InterPro"/>
</dbReference>
<dbReference type="InterPro" id="IPR024079">
    <property type="entry name" value="MetalloPept_cat_dom_sf"/>
</dbReference>
<organism evidence="2 3">
    <name type="scientific">Passalora fulva</name>
    <name type="common">Tomato leaf mold</name>
    <name type="synonym">Cladosporium fulvum</name>
    <dbReference type="NCBI Taxonomy" id="5499"/>
    <lineage>
        <taxon>Eukaryota</taxon>
        <taxon>Fungi</taxon>
        <taxon>Dikarya</taxon>
        <taxon>Ascomycota</taxon>
        <taxon>Pezizomycotina</taxon>
        <taxon>Dothideomycetes</taxon>
        <taxon>Dothideomycetidae</taxon>
        <taxon>Mycosphaerellales</taxon>
        <taxon>Mycosphaerellaceae</taxon>
        <taxon>Fulvia</taxon>
    </lineage>
</organism>
<dbReference type="GeneID" id="71992227"/>
<dbReference type="EMBL" id="CP090172">
    <property type="protein sequence ID" value="UJO23063.1"/>
    <property type="molecule type" value="Genomic_DNA"/>
</dbReference>
<name>A0A9Q8UUM2_PASFU</name>
<reference evidence="2" key="1">
    <citation type="submission" date="2021-12" db="EMBL/GenBank/DDBJ databases">
        <authorList>
            <person name="Zaccaron A."/>
            <person name="Stergiopoulos I."/>
        </authorList>
    </citation>
    <scope>NUCLEOTIDE SEQUENCE</scope>
    <source>
        <strain evidence="2">Race5_Kim</strain>
    </source>
</reference>
<gene>
    <name evidence="2" type="ORF">CLAFUR5_12349</name>
</gene>
<reference evidence="2" key="2">
    <citation type="journal article" date="2022" name="Microb. Genom.">
        <title>A chromosome-scale genome assembly of the tomato pathogen Cladosporium fulvum reveals a compartmentalized genome architecture and the presence of a dispensable chromosome.</title>
        <authorList>
            <person name="Zaccaron A.Z."/>
            <person name="Chen L.H."/>
            <person name="Samaras A."/>
            <person name="Stergiopoulos I."/>
        </authorList>
    </citation>
    <scope>NUCLEOTIDE SEQUENCE</scope>
    <source>
        <strain evidence="2">Race5_Kim</strain>
    </source>
</reference>
<dbReference type="KEGG" id="ffu:CLAFUR5_12349"/>
<sequence length="365" mass="40735">MTPFSLLPLLALLWHLPQAQSYSINPASCKGPQLKLLEKALAASFKMTRSAVAALTPTFRDDNVRRLFELLYGPGVNPTPLADTLNRILALQNRRMTPGGTSYADVFYCNMDRIKEKVGPDGVKRWTESDTNTAYDGNDGDAITSCKAGSDFTWAETWVPPNKFVEAYPQDRYLPTPSQITVCPWFVEWAVNEEYQSIAAKVLIPALSQLEIKYPLTEIDALNLLDKVILHELAHTRRAGELNDVRHATTLCRMCRLLQLQVKIQSGPLWSGVAYGWNAAIDLAKQIRPQKESAMNNADSLALFASGVRLLDEQPPLYVKDDGTVAKDNPRARRALARRSAQRTTPAAFEGFLDKIKSSRMNARK</sequence>
<dbReference type="OrthoDB" id="4507347at2759"/>
<protein>
    <submittedName>
        <fullName evidence="2">Uncharacterized protein</fullName>
    </submittedName>
</protein>
<dbReference type="Proteomes" id="UP000756132">
    <property type="component" value="Chromosome 10"/>
</dbReference>
<evidence type="ECO:0000313" key="3">
    <source>
        <dbReference type="Proteomes" id="UP000756132"/>
    </source>
</evidence>
<dbReference type="AlphaFoldDB" id="A0A9Q8UUM2"/>
<evidence type="ECO:0000256" key="1">
    <source>
        <dbReference type="SAM" id="SignalP"/>
    </source>
</evidence>
<evidence type="ECO:0000313" key="2">
    <source>
        <dbReference type="EMBL" id="UJO23063.1"/>
    </source>
</evidence>
<keyword evidence="3" id="KW-1185">Reference proteome</keyword>